<dbReference type="InterPro" id="IPR043128">
    <property type="entry name" value="Rev_trsase/Diguanyl_cyclase"/>
</dbReference>
<accession>A0A6P8IQI6</accession>
<dbReference type="AlphaFoldDB" id="A0A6P8IQI6"/>
<dbReference type="GeneID" id="116303736"/>
<dbReference type="PANTHER" id="PTHR47331">
    <property type="entry name" value="PHD-TYPE DOMAIN-CONTAINING PROTEIN"/>
    <property type="match status" value="1"/>
</dbReference>
<keyword evidence="2" id="KW-1185">Reference proteome</keyword>
<protein>
    <submittedName>
        <fullName evidence="3">Uncharacterized protein LOC116303736</fullName>
    </submittedName>
</protein>
<dbReference type="InterPro" id="IPR000477">
    <property type="entry name" value="RT_dom"/>
</dbReference>
<organism evidence="2 3">
    <name type="scientific">Actinia tenebrosa</name>
    <name type="common">Australian red waratah sea anemone</name>
    <dbReference type="NCBI Taxonomy" id="6105"/>
    <lineage>
        <taxon>Eukaryota</taxon>
        <taxon>Metazoa</taxon>
        <taxon>Cnidaria</taxon>
        <taxon>Anthozoa</taxon>
        <taxon>Hexacorallia</taxon>
        <taxon>Actiniaria</taxon>
        <taxon>Actiniidae</taxon>
        <taxon>Actinia</taxon>
    </lineage>
</organism>
<dbReference type="InterPro" id="IPR008042">
    <property type="entry name" value="Retrotrans_Pao"/>
</dbReference>
<gene>
    <name evidence="3" type="primary">LOC116303736</name>
</gene>
<dbReference type="RefSeq" id="XP_031569182.1">
    <property type="nucleotide sequence ID" value="XM_031713322.1"/>
</dbReference>
<proteinExistence type="predicted"/>
<dbReference type="PANTHER" id="PTHR47331:SF1">
    <property type="entry name" value="GAG-LIKE PROTEIN"/>
    <property type="match status" value="1"/>
</dbReference>
<dbReference type="Proteomes" id="UP000515163">
    <property type="component" value="Unplaced"/>
</dbReference>
<dbReference type="InterPro" id="IPR043502">
    <property type="entry name" value="DNA/RNA_pol_sf"/>
</dbReference>
<dbReference type="InParanoid" id="A0A6P8IQI6"/>
<dbReference type="CDD" id="cd01644">
    <property type="entry name" value="RT_pepA17"/>
    <property type="match status" value="1"/>
</dbReference>
<evidence type="ECO:0000259" key="1">
    <source>
        <dbReference type="Pfam" id="PF00078"/>
    </source>
</evidence>
<evidence type="ECO:0000313" key="2">
    <source>
        <dbReference type="Proteomes" id="UP000515163"/>
    </source>
</evidence>
<reference evidence="3" key="1">
    <citation type="submission" date="2025-08" db="UniProtKB">
        <authorList>
            <consortium name="RefSeq"/>
        </authorList>
    </citation>
    <scope>IDENTIFICATION</scope>
    <source>
        <tissue evidence="3">Tentacle</tissue>
    </source>
</reference>
<dbReference type="Pfam" id="PF05380">
    <property type="entry name" value="Peptidase_A17"/>
    <property type="match status" value="1"/>
</dbReference>
<sequence>MRAEERLVSLEKKLLKAPEVAERDKEVMNANIEKGYVRKLVSQSQAVGPAWYLPHFPVIREDKQTTRVRIVFDSAAREQATSLNDAMLTGPKLQKDVMEILLRFREKPVAIVDDIKEMFSQVILAEKDRRFHRFLWRDLDQTRPIDVYEAVRLTFGNRASPYLAQFVVRSHAERFKKEFPLAAAVVLSKMYMDDVLDSRDTEGEAIEVREQLTGLLRRGGFQIRRWCSNKANVLKEIPEEDRATGVKVVESELPCLKTHGLEWNAGKEVFQFTINSNVSSMLTHTKRRLLSRIATLFDPLQFLAPFTIRAKMALQESWLQGLAWDEKLPEDLAYRVSRWIEQLPQLAGLQIQRCLRSEGQVSEVSLHTFTDAPTRHTLQLPTLDTSMEVAT</sequence>
<name>A0A6P8IQI6_ACTTE</name>
<dbReference type="SUPFAM" id="SSF56672">
    <property type="entry name" value="DNA/RNA polymerases"/>
    <property type="match status" value="1"/>
</dbReference>
<evidence type="ECO:0000313" key="3">
    <source>
        <dbReference type="RefSeq" id="XP_031569182.1"/>
    </source>
</evidence>
<feature type="domain" description="Reverse transcriptase" evidence="1">
    <location>
        <begin position="100"/>
        <end position="224"/>
    </location>
</feature>
<dbReference type="KEGG" id="aten:116303736"/>
<dbReference type="Gene3D" id="3.10.10.10">
    <property type="entry name" value="HIV Type 1 Reverse Transcriptase, subunit A, domain 1"/>
    <property type="match status" value="1"/>
</dbReference>
<dbReference type="OrthoDB" id="5987792at2759"/>
<dbReference type="Gene3D" id="3.30.70.270">
    <property type="match status" value="1"/>
</dbReference>
<dbReference type="Pfam" id="PF00078">
    <property type="entry name" value="RVT_1"/>
    <property type="match status" value="1"/>
</dbReference>